<evidence type="ECO:0000259" key="1">
    <source>
        <dbReference type="Pfam" id="PF05050"/>
    </source>
</evidence>
<evidence type="ECO:0000313" key="2">
    <source>
        <dbReference type="EMBL" id="PIY95975.1"/>
    </source>
</evidence>
<proteinExistence type="predicted"/>
<evidence type="ECO:0000313" key="3">
    <source>
        <dbReference type="Proteomes" id="UP000230238"/>
    </source>
</evidence>
<sequence>MKNMEKFILRLFERINTLIKIIKTYKNFPAYFINRLGFYKRPTLTLFLRNGIRYKIRNRNITTADYYVINESWIHKIHNGAKKYIKDGSLVIDIGAHIGAFSIFAASQAKNVKILSLEPVVENFELLKTNIQINNFNKCIKPIKMAVAGATGKKKIFLDEKDSGKHTFYPKIIPESRFREVGCLSLSEIFDSYKINQCDVLKMDCEGAEYEILYNTSPQYFQKIRCLSIEYHDNGIDNINELKIFLENNGFNISRPKDNFGVIFAENIKN</sequence>
<name>A0A2M7RGT7_9BACT</name>
<dbReference type="AlphaFoldDB" id="A0A2M7RGT7"/>
<dbReference type="InterPro" id="IPR029063">
    <property type="entry name" value="SAM-dependent_MTases_sf"/>
</dbReference>
<dbReference type="PANTHER" id="PTHR34203:SF15">
    <property type="entry name" value="SLL1173 PROTEIN"/>
    <property type="match status" value="1"/>
</dbReference>
<feature type="domain" description="Methyltransferase FkbM" evidence="1">
    <location>
        <begin position="93"/>
        <end position="251"/>
    </location>
</feature>
<dbReference type="InterPro" id="IPR006342">
    <property type="entry name" value="FkbM_mtfrase"/>
</dbReference>
<dbReference type="Gene3D" id="3.40.50.150">
    <property type="entry name" value="Vaccinia Virus protein VP39"/>
    <property type="match status" value="1"/>
</dbReference>
<reference evidence="3" key="1">
    <citation type="submission" date="2017-09" db="EMBL/GenBank/DDBJ databases">
        <title>Depth-based differentiation of microbial function through sediment-hosted aquifers and enrichment of novel symbionts in the deep terrestrial subsurface.</title>
        <authorList>
            <person name="Probst A.J."/>
            <person name="Ladd B."/>
            <person name="Jarett J.K."/>
            <person name="Geller-Mcgrath D.E."/>
            <person name="Sieber C.M.K."/>
            <person name="Emerson J.B."/>
            <person name="Anantharaman K."/>
            <person name="Thomas B.C."/>
            <person name="Malmstrom R."/>
            <person name="Stieglmeier M."/>
            <person name="Klingl A."/>
            <person name="Woyke T."/>
            <person name="Ryan C.M."/>
            <person name="Banfield J.F."/>
        </authorList>
    </citation>
    <scope>NUCLEOTIDE SEQUENCE [LARGE SCALE GENOMIC DNA]</scope>
</reference>
<dbReference type="SUPFAM" id="SSF53335">
    <property type="entry name" value="S-adenosyl-L-methionine-dependent methyltransferases"/>
    <property type="match status" value="1"/>
</dbReference>
<protein>
    <recommendedName>
        <fullName evidence="1">Methyltransferase FkbM domain-containing protein</fullName>
    </recommendedName>
</protein>
<dbReference type="NCBIfam" id="TIGR01444">
    <property type="entry name" value="fkbM_fam"/>
    <property type="match status" value="1"/>
</dbReference>
<dbReference type="Proteomes" id="UP000230238">
    <property type="component" value="Unassembled WGS sequence"/>
</dbReference>
<dbReference type="Pfam" id="PF05050">
    <property type="entry name" value="Methyltransf_21"/>
    <property type="match status" value="1"/>
</dbReference>
<dbReference type="InterPro" id="IPR052514">
    <property type="entry name" value="SAM-dependent_MTase"/>
</dbReference>
<gene>
    <name evidence="2" type="ORF">COY65_01880</name>
</gene>
<accession>A0A2M7RGT7</accession>
<comment type="caution">
    <text evidence="2">The sequence shown here is derived from an EMBL/GenBank/DDBJ whole genome shotgun (WGS) entry which is preliminary data.</text>
</comment>
<organism evidence="2 3">
    <name type="scientific">Candidatus Jorgensenbacteria bacterium CG_4_10_14_0_8_um_filter_39_13</name>
    <dbReference type="NCBI Taxonomy" id="1974589"/>
    <lineage>
        <taxon>Bacteria</taxon>
        <taxon>Candidatus Joergenseniibacteriota</taxon>
    </lineage>
</organism>
<dbReference type="PANTHER" id="PTHR34203">
    <property type="entry name" value="METHYLTRANSFERASE, FKBM FAMILY PROTEIN"/>
    <property type="match status" value="1"/>
</dbReference>
<dbReference type="EMBL" id="PFME01000027">
    <property type="protein sequence ID" value="PIY95975.1"/>
    <property type="molecule type" value="Genomic_DNA"/>
</dbReference>